<reference evidence="2" key="1">
    <citation type="submission" date="2021-01" db="EMBL/GenBank/DDBJ databases">
        <authorList>
            <person name="Corre E."/>
            <person name="Pelletier E."/>
            <person name="Niang G."/>
            <person name="Scheremetjew M."/>
            <person name="Finn R."/>
            <person name="Kale V."/>
            <person name="Holt S."/>
            <person name="Cochrane G."/>
            <person name="Meng A."/>
            <person name="Brown T."/>
            <person name="Cohen L."/>
        </authorList>
    </citation>
    <scope>NUCLEOTIDE SEQUENCE</scope>
    <source>
        <strain evidence="2">CCMP2084</strain>
    </source>
</reference>
<feature type="compositionally biased region" description="Polar residues" evidence="1">
    <location>
        <begin position="45"/>
        <end position="68"/>
    </location>
</feature>
<accession>A0A7S2UDX3</accession>
<organism evidence="2">
    <name type="scientific">Attheya septentrionalis</name>
    <dbReference type="NCBI Taxonomy" id="420275"/>
    <lineage>
        <taxon>Eukaryota</taxon>
        <taxon>Sar</taxon>
        <taxon>Stramenopiles</taxon>
        <taxon>Ochrophyta</taxon>
        <taxon>Bacillariophyta</taxon>
        <taxon>Coscinodiscophyceae</taxon>
        <taxon>Chaetocerotophycidae</taxon>
        <taxon>Chaetocerotales</taxon>
        <taxon>Attheyaceae</taxon>
        <taxon>Attheya</taxon>
    </lineage>
</organism>
<dbReference type="AlphaFoldDB" id="A0A7S2UDX3"/>
<name>A0A7S2UDX3_9STRA</name>
<proteinExistence type="predicted"/>
<protein>
    <submittedName>
        <fullName evidence="2">Uncharacterized protein</fullName>
    </submittedName>
</protein>
<evidence type="ECO:0000313" key="2">
    <source>
        <dbReference type="EMBL" id="CAD9816895.1"/>
    </source>
</evidence>
<sequence>MAEESVVLENLDETDMREQFRYMAQLQAAARVKQKTGYNGHVVTTSAARNSNSKMAGATNQNPNNSNMAHLDETHVKWMPPPRPSLFSSESGPGGSHTAGEEPSLPHPQARSGRESNPLPPHLLALQEQVTLTDKQPQEQSQSSSPESATEEPVTTPTDDNPDPNSMNATVVCLNCDSQLRFPKTCTLVVCPNCQTVSPGSSVSNFPS</sequence>
<dbReference type="EMBL" id="HBHQ01013090">
    <property type="protein sequence ID" value="CAD9816895.1"/>
    <property type="molecule type" value="Transcribed_RNA"/>
</dbReference>
<evidence type="ECO:0000256" key="1">
    <source>
        <dbReference type="SAM" id="MobiDB-lite"/>
    </source>
</evidence>
<feature type="compositionally biased region" description="Low complexity" evidence="1">
    <location>
        <begin position="138"/>
        <end position="165"/>
    </location>
</feature>
<gene>
    <name evidence="2" type="ORF">ASEP1449_LOCUS8727</name>
</gene>
<feature type="region of interest" description="Disordered" evidence="1">
    <location>
        <begin position="45"/>
        <end position="168"/>
    </location>
</feature>